<proteinExistence type="predicted"/>
<keyword evidence="1" id="KW-1133">Transmembrane helix</keyword>
<keyword evidence="1" id="KW-0812">Transmembrane</keyword>
<keyword evidence="1" id="KW-0472">Membrane</keyword>
<accession>A0ABT1ZKE7</accession>
<evidence type="ECO:0000256" key="1">
    <source>
        <dbReference type="SAM" id="Phobius"/>
    </source>
</evidence>
<gene>
    <name evidence="2" type="ORF">NX784_02020</name>
</gene>
<dbReference type="Proteomes" id="UP001204151">
    <property type="component" value="Unassembled WGS sequence"/>
</dbReference>
<dbReference type="PANTHER" id="PTHR34989:SF1">
    <property type="entry name" value="PROTEIN HDED"/>
    <property type="match status" value="1"/>
</dbReference>
<dbReference type="RefSeq" id="WP_258815023.1">
    <property type="nucleotide sequence ID" value="NZ_JANUGW010000001.1"/>
</dbReference>
<feature type="transmembrane region" description="Helical" evidence="1">
    <location>
        <begin position="35"/>
        <end position="57"/>
    </location>
</feature>
<dbReference type="Pfam" id="PF03729">
    <property type="entry name" value="DUF308"/>
    <property type="match status" value="2"/>
</dbReference>
<evidence type="ECO:0000313" key="2">
    <source>
        <dbReference type="EMBL" id="MCS0580361.1"/>
    </source>
</evidence>
<dbReference type="InterPro" id="IPR005325">
    <property type="entry name" value="DUF308_memb"/>
</dbReference>
<feature type="transmembrane region" description="Helical" evidence="1">
    <location>
        <begin position="153"/>
        <end position="174"/>
    </location>
</feature>
<dbReference type="InterPro" id="IPR052712">
    <property type="entry name" value="Acid_resist_chaperone_HdeD"/>
</dbReference>
<feature type="transmembrane region" description="Helical" evidence="1">
    <location>
        <begin position="69"/>
        <end position="86"/>
    </location>
</feature>
<organism evidence="2 3">
    <name type="scientific">Massilia pinisoli</name>
    <dbReference type="NCBI Taxonomy" id="1772194"/>
    <lineage>
        <taxon>Bacteria</taxon>
        <taxon>Pseudomonadati</taxon>
        <taxon>Pseudomonadota</taxon>
        <taxon>Betaproteobacteria</taxon>
        <taxon>Burkholderiales</taxon>
        <taxon>Oxalobacteraceae</taxon>
        <taxon>Telluria group</taxon>
        <taxon>Massilia</taxon>
    </lineage>
</organism>
<feature type="transmembrane region" description="Helical" evidence="1">
    <location>
        <begin position="92"/>
        <end position="112"/>
    </location>
</feature>
<dbReference type="PANTHER" id="PTHR34989">
    <property type="entry name" value="PROTEIN HDED"/>
    <property type="match status" value="1"/>
</dbReference>
<dbReference type="EMBL" id="JANUGW010000001">
    <property type="protein sequence ID" value="MCS0580361.1"/>
    <property type="molecule type" value="Genomic_DNA"/>
</dbReference>
<comment type="caution">
    <text evidence="2">The sequence shown here is derived from an EMBL/GenBank/DDBJ whole genome shotgun (WGS) entry which is preliminary data.</text>
</comment>
<protein>
    <submittedName>
        <fullName evidence="2">DUF308 domain-containing protein</fullName>
    </submittedName>
</protein>
<keyword evidence="3" id="KW-1185">Reference proteome</keyword>
<sequence>MESIFFRSWWVPALRGLLGILFAVLAIGWPGLTLLSLVGLFAAYAILAGIASLAGAIRHRTAGQMHWDAVILGIVSIGAGLVAAYHPAATALLLVLIMGANALVVGVLDILAAVRLRQSIAGEWLLALAGVASVVFGAFVFGAFVFARPGAGALALVWLVSLYAFVTGALLLALGVRMRALERAGGTGHDRRVVPDRRMSPAR</sequence>
<name>A0ABT1ZKE7_9BURK</name>
<feature type="transmembrane region" description="Helical" evidence="1">
    <location>
        <begin position="124"/>
        <end position="147"/>
    </location>
</feature>
<reference evidence="2 3" key="1">
    <citation type="submission" date="2022-08" db="EMBL/GenBank/DDBJ databases">
        <title>Reclassification of Massilia species as members of the genera Telluria, Duganella, Pseudoduganella, Mokoshia gen. nov. and Zemynaea gen. nov. using orthogonal and non-orthogonal genome-based approaches.</title>
        <authorList>
            <person name="Bowman J.P."/>
        </authorList>
    </citation>
    <scope>NUCLEOTIDE SEQUENCE [LARGE SCALE GENOMIC DNA]</scope>
    <source>
        <strain evidence="2 3">JCM 31316</strain>
    </source>
</reference>
<evidence type="ECO:0000313" key="3">
    <source>
        <dbReference type="Proteomes" id="UP001204151"/>
    </source>
</evidence>
<feature type="transmembrane region" description="Helical" evidence="1">
    <location>
        <begin position="12"/>
        <end position="29"/>
    </location>
</feature>